<evidence type="ECO:0000313" key="1">
    <source>
        <dbReference type="EMBL" id="RLO10411.1"/>
    </source>
</evidence>
<name>A0A9X8E7C9_APHAT</name>
<gene>
    <name evidence="1" type="ORF">DYB28_005585</name>
</gene>
<protein>
    <submittedName>
        <fullName evidence="1">Uncharacterized protein</fullName>
    </submittedName>
</protein>
<dbReference type="EMBL" id="QUTI01018077">
    <property type="protein sequence ID" value="RLO10411.1"/>
    <property type="molecule type" value="Genomic_DNA"/>
</dbReference>
<dbReference type="Proteomes" id="UP000275652">
    <property type="component" value="Unassembled WGS sequence"/>
</dbReference>
<dbReference type="AlphaFoldDB" id="A0A9X8E7C9"/>
<organism evidence="1 2">
    <name type="scientific">Aphanomyces astaci</name>
    <name type="common">Crayfish plague agent</name>
    <dbReference type="NCBI Taxonomy" id="112090"/>
    <lineage>
        <taxon>Eukaryota</taxon>
        <taxon>Sar</taxon>
        <taxon>Stramenopiles</taxon>
        <taxon>Oomycota</taxon>
        <taxon>Saprolegniomycetes</taxon>
        <taxon>Saprolegniales</taxon>
        <taxon>Verrucalvaceae</taxon>
        <taxon>Aphanomyces</taxon>
    </lineage>
</organism>
<comment type="caution">
    <text evidence="1">The sequence shown here is derived from an EMBL/GenBank/DDBJ whole genome shotgun (WGS) entry which is preliminary data.</text>
</comment>
<accession>A0A9X8E7C9</accession>
<reference evidence="1 2" key="1">
    <citation type="journal article" date="2018" name="J. Invertebr. Pathol.">
        <title>New genotyping method for the causative agent of crayfish plague (Aphanomyces astaci) based on whole genome data.</title>
        <authorList>
            <person name="Minardi D."/>
            <person name="Studholme D.J."/>
            <person name="van der Giezen M."/>
            <person name="Pretto T."/>
            <person name="Oidtmann B."/>
        </authorList>
    </citation>
    <scope>NUCLEOTIDE SEQUENCE [LARGE SCALE GENOMIC DNA]</scope>
    <source>
        <strain evidence="1 2">KB13</strain>
    </source>
</reference>
<evidence type="ECO:0000313" key="2">
    <source>
        <dbReference type="Proteomes" id="UP000275652"/>
    </source>
</evidence>
<sequence>MLPNGGGSTSPSAPQTLIERLPSLVQEVADLKAKLHFDSQRHDELSDSLRTLSYDMVRLLTTTPVASHPTFTRELRQVDVLRTEMRDSVTRLDKQLQLHQVIFDHNSIITLNLWVL</sequence>
<proteinExistence type="predicted"/>